<feature type="region of interest" description="Disordered" evidence="1">
    <location>
        <begin position="1"/>
        <end position="55"/>
    </location>
</feature>
<organism evidence="2">
    <name type="scientific">Tanacetum cinerariifolium</name>
    <name type="common">Dalmatian daisy</name>
    <name type="synonym">Chrysanthemum cinerariifolium</name>
    <dbReference type="NCBI Taxonomy" id="118510"/>
    <lineage>
        <taxon>Eukaryota</taxon>
        <taxon>Viridiplantae</taxon>
        <taxon>Streptophyta</taxon>
        <taxon>Embryophyta</taxon>
        <taxon>Tracheophyta</taxon>
        <taxon>Spermatophyta</taxon>
        <taxon>Magnoliopsida</taxon>
        <taxon>eudicotyledons</taxon>
        <taxon>Gunneridae</taxon>
        <taxon>Pentapetalae</taxon>
        <taxon>asterids</taxon>
        <taxon>campanulids</taxon>
        <taxon>Asterales</taxon>
        <taxon>Asteraceae</taxon>
        <taxon>Asteroideae</taxon>
        <taxon>Anthemideae</taxon>
        <taxon>Anthemidinae</taxon>
        <taxon>Tanacetum</taxon>
    </lineage>
</organism>
<name>A0A699JPH2_TANCI</name>
<gene>
    <name evidence="2" type="ORF">Tci_622430</name>
</gene>
<sequence length="577" mass="65479">MLVTQGEGSATPTEPHHTPSPQEQHSPHHDPSSPSHPTTTTEPIPQTPTETPTLRRYTRKAIRIAQSKALSPAAAEPASLLRDDRQGEAFHTELMDLCTSLQRKQTQMAFKIKDQDLEISRLKARVKFLKDKDIGSAEPTQEDAPIKGGIMKTGEEVGADKITELGSNDTDEIVNVLSSIEAANILISGVAAVSVSPVAGVSTKGVPTVGGLFPTASAIFTTASVETPYTRRSRGVSAKDKGKEKVVESEVPKKRKLQEQIDAQVAKEMEEQFVRKNQRVSEQLVRDSEIARLHAEEELKMMIEGLDRSNEVIVKHLQEYKQVAADLSVGEKIELINELKPYAGWKTRHFRGMTLEDIKEKFIPVWKQLEDFVPMSSKEEGRRVKRQGLKIDQGSYKRMKTFEDVYEKDLKGMMQLVPLEEVYVEALQVKHPIIDWEIHSEEKREYWKIIRLGGHIAATKDKEKELWVELKRLFEPDFKDQLWTYNQSLMHDPLEWKLYDTCGVHHVFTKDKKIFMLAFPLLLMKIPLLEHFATASAKEFPLLSCRVATAEDFALLEEDKIYSQSKTCVSYLIKRVL</sequence>
<evidence type="ECO:0000256" key="1">
    <source>
        <dbReference type="SAM" id="MobiDB-lite"/>
    </source>
</evidence>
<protein>
    <submittedName>
        <fullName evidence="2">Uncharacterized protein</fullName>
    </submittedName>
</protein>
<dbReference type="EMBL" id="BKCJ010435607">
    <property type="protein sequence ID" value="GFA50458.1"/>
    <property type="molecule type" value="Genomic_DNA"/>
</dbReference>
<feature type="compositionally biased region" description="Low complexity" evidence="1">
    <location>
        <begin position="32"/>
        <end position="52"/>
    </location>
</feature>
<accession>A0A699JPH2</accession>
<comment type="caution">
    <text evidence="2">The sequence shown here is derived from an EMBL/GenBank/DDBJ whole genome shotgun (WGS) entry which is preliminary data.</text>
</comment>
<evidence type="ECO:0000313" key="2">
    <source>
        <dbReference type="EMBL" id="GFA50458.1"/>
    </source>
</evidence>
<dbReference type="AlphaFoldDB" id="A0A699JPH2"/>
<reference evidence="2" key="1">
    <citation type="journal article" date="2019" name="Sci. Rep.">
        <title>Draft genome of Tanacetum cinerariifolium, the natural source of mosquito coil.</title>
        <authorList>
            <person name="Yamashiro T."/>
            <person name="Shiraishi A."/>
            <person name="Satake H."/>
            <person name="Nakayama K."/>
        </authorList>
    </citation>
    <scope>NUCLEOTIDE SEQUENCE</scope>
</reference>
<feature type="compositionally biased region" description="Polar residues" evidence="1">
    <location>
        <begin position="1"/>
        <end position="12"/>
    </location>
</feature>
<proteinExistence type="predicted"/>